<feature type="non-terminal residue" evidence="2">
    <location>
        <position position="104"/>
    </location>
</feature>
<dbReference type="EMBL" id="VYXH01009385">
    <property type="protein sequence ID" value="NWQ95005.1"/>
    <property type="molecule type" value="Genomic_DNA"/>
</dbReference>
<reference evidence="2 3" key="1">
    <citation type="submission" date="2019-09" db="EMBL/GenBank/DDBJ databases">
        <title>Bird 10,000 Genomes (B10K) Project - Family phase.</title>
        <authorList>
            <person name="Zhang G."/>
        </authorList>
    </citation>
    <scope>NUCLEOTIDE SEQUENCE [LARGE SCALE GENOMIC DNA]</scope>
    <source>
        <strain evidence="2">B10K-DU-001-64</strain>
        <tissue evidence="2">Muscle</tissue>
    </source>
</reference>
<keyword evidence="3" id="KW-1185">Reference proteome</keyword>
<comment type="caution">
    <text evidence="2">The sequence shown here is derived from an EMBL/GenBank/DDBJ whole genome shotgun (WGS) entry which is preliminary data.</text>
</comment>
<dbReference type="PANTHER" id="PTHR21308">
    <property type="entry name" value="PHYTANOYL-COA ALPHA-HYDROXYLASE"/>
    <property type="match status" value="1"/>
</dbReference>
<proteinExistence type="inferred from homology"/>
<dbReference type="InterPro" id="IPR047128">
    <property type="entry name" value="PhyH"/>
</dbReference>
<dbReference type="SUPFAM" id="SSF51197">
    <property type="entry name" value="Clavaminate synthase-like"/>
    <property type="match status" value="1"/>
</dbReference>
<accession>A0A7K4TA63</accession>
<feature type="non-terminal residue" evidence="2">
    <location>
        <position position="1"/>
    </location>
</feature>
<name>A0A7K4TA63_9CHAR</name>
<evidence type="ECO:0000256" key="1">
    <source>
        <dbReference type="ARBA" id="ARBA00005830"/>
    </source>
</evidence>
<sequence>LLLFCPLCLSYSLDNGVLTTEQRQFYKNNGYHLLIKKLISDKDIERFRKEFVRICNKEVNPQGVLVMRDKICRPNFVQSEKTVDKVHDFQEDGELFRYCTLLEV</sequence>
<organism evidence="2 3">
    <name type="scientific">Burhinus bistriatus</name>
    <dbReference type="NCBI Taxonomy" id="240201"/>
    <lineage>
        <taxon>Eukaryota</taxon>
        <taxon>Metazoa</taxon>
        <taxon>Chordata</taxon>
        <taxon>Craniata</taxon>
        <taxon>Vertebrata</taxon>
        <taxon>Euteleostomi</taxon>
        <taxon>Archelosauria</taxon>
        <taxon>Archosauria</taxon>
        <taxon>Dinosauria</taxon>
        <taxon>Saurischia</taxon>
        <taxon>Theropoda</taxon>
        <taxon>Coelurosauria</taxon>
        <taxon>Aves</taxon>
        <taxon>Neognathae</taxon>
        <taxon>Neoaves</taxon>
        <taxon>Charadriiformes</taxon>
        <taxon>Burhinidae</taxon>
        <taxon>Burhinus</taxon>
    </lineage>
</organism>
<dbReference type="Proteomes" id="UP000574691">
    <property type="component" value="Unassembled WGS sequence"/>
</dbReference>
<dbReference type="GO" id="GO:0001561">
    <property type="term" value="P:fatty acid alpha-oxidation"/>
    <property type="evidence" value="ECO:0007669"/>
    <property type="project" value="InterPro"/>
</dbReference>
<gene>
    <name evidence="2" type="primary">Phyh_1</name>
    <name evidence="2" type="ORF">BURBIS_R12194</name>
</gene>
<protein>
    <submittedName>
        <fullName evidence="2">PAHX protein</fullName>
    </submittedName>
</protein>
<dbReference type="PANTHER" id="PTHR21308:SF1">
    <property type="entry name" value="PHYTANOYL-COA DIOXYGENASE, PEROXISOMAL"/>
    <property type="match status" value="1"/>
</dbReference>
<comment type="similarity">
    <text evidence="1">Belongs to the PhyH family.</text>
</comment>
<evidence type="ECO:0000313" key="3">
    <source>
        <dbReference type="Proteomes" id="UP000574691"/>
    </source>
</evidence>
<dbReference type="GO" id="GO:0048244">
    <property type="term" value="F:phytanoyl-CoA dioxygenase activity"/>
    <property type="evidence" value="ECO:0007669"/>
    <property type="project" value="InterPro"/>
</dbReference>
<dbReference type="Gene3D" id="2.60.120.620">
    <property type="entry name" value="q2cbj1_9rhob like domain"/>
    <property type="match status" value="1"/>
</dbReference>
<evidence type="ECO:0000313" key="2">
    <source>
        <dbReference type="EMBL" id="NWQ95005.1"/>
    </source>
</evidence>
<dbReference type="AlphaFoldDB" id="A0A7K4TA63"/>